<keyword evidence="3" id="KW-0378">Hydrolase</keyword>
<dbReference type="RefSeq" id="WP_006972456.1">
    <property type="nucleotide sequence ID" value="NZ_ABCS01000031.1"/>
</dbReference>
<dbReference type="Gene3D" id="2.130.10.130">
    <property type="entry name" value="Integrin alpha, N-terminal"/>
    <property type="match status" value="1"/>
</dbReference>
<dbReference type="InterPro" id="IPR000413">
    <property type="entry name" value="Integrin_alpha"/>
</dbReference>
<evidence type="ECO:0008006" key="7">
    <source>
        <dbReference type="Google" id="ProtNLM"/>
    </source>
</evidence>
<dbReference type="GO" id="GO:0008305">
    <property type="term" value="C:integrin complex"/>
    <property type="evidence" value="ECO:0007669"/>
    <property type="project" value="InterPro"/>
</dbReference>
<dbReference type="InterPro" id="IPR028994">
    <property type="entry name" value="Integrin_alpha_N"/>
</dbReference>
<dbReference type="InterPro" id="IPR013517">
    <property type="entry name" value="FG-GAP"/>
</dbReference>
<dbReference type="Pfam" id="PF01839">
    <property type="entry name" value="FG-GAP"/>
    <property type="match status" value="2"/>
</dbReference>
<dbReference type="SMART" id="SM00191">
    <property type="entry name" value="Int_alpha"/>
    <property type="match status" value="2"/>
</dbReference>
<evidence type="ECO:0000313" key="5">
    <source>
        <dbReference type="EMBL" id="EDM78413.1"/>
    </source>
</evidence>
<dbReference type="Proteomes" id="UP000005801">
    <property type="component" value="Unassembled WGS sequence"/>
</dbReference>
<dbReference type="InterPro" id="IPR013519">
    <property type="entry name" value="Int_alpha_beta-p"/>
</dbReference>
<comment type="caution">
    <text evidence="5">The sequence shown here is derived from an EMBL/GenBank/DDBJ whole genome shotgun (WGS) entry which is preliminary data.</text>
</comment>
<dbReference type="SUPFAM" id="SSF69318">
    <property type="entry name" value="Integrin alpha N-terminal domain"/>
    <property type="match status" value="1"/>
</dbReference>
<keyword evidence="2" id="KW-0677">Repeat</keyword>
<evidence type="ECO:0000256" key="2">
    <source>
        <dbReference type="ARBA" id="ARBA00022737"/>
    </source>
</evidence>
<gene>
    <name evidence="5" type="ORF">PPSIR1_06176</name>
</gene>
<reference evidence="5 6" key="1">
    <citation type="submission" date="2007-06" db="EMBL/GenBank/DDBJ databases">
        <authorList>
            <person name="Shimkets L."/>
            <person name="Ferriera S."/>
            <person name="Johnson J."/>
            <person name="Kravitz S."/>
            <person name="Beeson K."/>
            <person name="Sutton G."/>
            <person name="Rogers Y.-H."/>
            <person name="Friedman R."/>
            <person name="Frazier M."/>
            <person name="Venter J.C."/>
        </authorList>
    </citation>
    <scope>NUCLEOTIDE SEQUENCE [LARGE SCALE GENOMIC DNA]</scope>
    <source>
        <strain evidence="5 6">SIR-1</strain>
    </source>
</reference>
<protein>
    <recommendedName>
        <fullName evidence="7">Integrins alpha chain</fullName>
    </recommendedName>
</protein>
<dbReference type="EMBL" id="ABCS01000031">
    <property type="protein sequence ID" value="EDM78413.1"/>
    <property type="molecule type" value="Genomic_DNA"/>
</dbReference>
<dbReference type="PRINTS" id="PR01185">
    <property type="entry name" value="INTEGRINA"/>
</dbReference>
<evidence type="ECO:0000313" key="6">
    <source>
        <dbReference type="Proteomes" id="UP000005801"/>
    </source>
</evidence>
<keyword evidence="4" id="KW-0325">Glycoprotein</keyword>
<dbReference type="PROSITE" id="PS51470">
    <property type="entry name" value="FG_GAP"/>
    <property type="match status" value="2"/>
</dbReference>
<dbReference type="AlphaFoldDB" id="A6G6W0"/>
<dbReference type="PANTHER" id="PTHR23221">
    <property type="entry name" value="GLYCOSYLPHOSPHATIDYLINOSITOL PHOSPHOLIPASE D"/>
    <property type="match status" value="1"/>
</dbReference>
<evidence type="ECO:0000256" key="1">
    <source>
        <dbReference type="ARBA" id="ARBA00022729"/>
    </source>
</evidence>
<accession>A6G6W0</accession>
<dbReference type="GO" id="GO:0007155">
    <property type="term" value="P:cell adhesion"/>
    <property type="evidence" value="ECO:0007669"/>
    <property type="project" value="InterPro"/>
</dbReference>
<dbReference type="OrthoDB" id="1956004at2"/>
<keyword evidence="1" id="KW-0732">Signal</keyword>
<evidence type="ECO:0000256" key="4">
    <source>
        <dbReference type="ARBA" id="ARBA00023180"/>
    </source>
</evidence>
<dbReference type="STRING" id="391625.PPSIR1_06176"/>
<organism evidence="5 6">
    <name type="scientific">Plesiocystis pacifica SIR-1</name>
    <dbReference type="NCBI Taxonomy" id="391625"/>
    <lineage>
        <taxon>Bacteria</taxon>
        <taxon>Pseudomonadati</taxon>
        <taxon>Myxococcota</taxon>
        <taxon>Polyangia</taxon>
        <taxon>Nannocystales</taxon>
        <taxon>Nannocystaceae</taxon>
        <taxon>Plesiocystis</taxon>
    </lineage>
</organism>
<dbReference type="eggNOG" id="COG2931">
    <property type="taxonomic scope" value="Bacteria"/>
</dbReference>
<evidence type="ECO:0000256" key="3">
    <source>
        <dbReference type="ARBA" id="ARBA00022801"/>
    </source>
</evidence>
<proteinExistence type="predicted"/>
<name>A6G6W0_9BACT</name>
<dbReference type="GO" id="GO:0016787">
    <property type="term" value="F:hydrolase activity"/>
    <property type="evidence" value="ECO:0007669"/>
    <property type="project" value="UniProtKB-KW"/>
</dbReference>
<sequence length="149" mass="14886">MIFGKDDPAPVLLEELEDGIGGFVIQEALLSDGAGYSVDGVGDVNGDGLDDLIVGAPLSEVMGASGAGRAYLVYGKEDGDPVALAEVELGIGGLVFTGEQADARAGWSVAGAGDLDGDGRGDLIIGAPHHSHDADASSGRAYAVFTGNL</sequence>
<dbReference type="PANTHER" id="PTHR23221:SF7">
    <property type="entry name" value="PHOSPHATIDYLINOSITOL-GLYCAN-SPECIFIC PHOSPHOLIPASE D"/>
    <property type="match status" value="1"/>
</dbReference>
<keyword evidence="6" id="KW-1185">Reference proteome</keyword>